<organism evidence="3 4">
    <name type="scientific">Lucilia cuprina</name>
    <name type="common">Green bottle fly</name>
    <name type="synonym">Australian sheep blowfly</name>
    <dbReference type="NCBI Taxonomy" id="7375"/>
    <lineage>
        <taxon>Eukaryota</taxon>
        <taxon>Metazoa</taxon>
        <taxon>Ecdysozoa</taxon>
        <taxon>Arthropoda</taxon>
        <taxon>Hexapoda</taxon>
        <taxon>Insecta</taxon>
        <taxon>Pterygota</taxon>
        <taxon>Neoptera</taxon>
        <taxon>Endopterygota</taxon>
        <taxon>Diptera</taxon>
        <taxon>Brachycera</taxon>
        <taxon>Muscomorpha</taxon>
        <taxon>Oestroidea</taxon>
        <taxon>Calliphoridae</taxon>
        <taxon>Luciliinae</taxon>
        <taxon>Lucilia</taxon>
    </lineage>
</organism>
<evidence type="ECO:0000259" key="2">
    <source>
        <dbReference type="Pfam" id="PF23415"/>
    </source>
</evidence>
<evidence type="ECO:0000313" key="4">
    <source>
        <dbReference type="Proteomes" id="UP000037069"/>
    </source>
</evidence>
<dbReference type="STRING" id="7375.A0A0L0CKJ3"/>
<dbReference type="GO" id="GO:0016358">
    <property type="term" value="P:dendrite development"/>
    <property type="evidence" value="ECO:0007669"/>
    <property type="project" value="TreeGrafter"/>
</dbReference>
<keyword evidence="4" id="KW-1185">Reference proteome</keyword>
<name>A0A0L0CKJ3_LUCCU</name>
<dbReference type="GO" id="GO:0031114">
    <property type="term" value="P:regulation of microtubule depolymerization"/>
    <property type="evidence" value="ECO:0007669"/>
    <property type="project" value="TreeGrafter"/>
</dbReference>
<dbReference type="GO" id="GO:0005874">
    <property type="term" value="C:microtubule"/>
    <property type="evidence" value="ECO:0007669"/>
    <property type="project" value="InterPro"/>
</dbReference>
<evidence type="ECO:0000313" key="3">
    <source>
        <dbReference type="EMBL" id="KNC32873.1"/>
    </source>
</evidence>
<dbReference type="PANTHER" id="PTHR13843:SF12">
    <property type="entry name" value="ATPASE F1_V1_A1 COMPLEX ALPHA_BETA SUBUNIT NUCLEOTIDE-BINDING DOMAIN-CONTAINING PROTEIN"/>
    <property type="match status" value="1"/>
</dbReference>
<dbReference type="GO" id="GO:0003779">
    <property type="term" value="F:actin binding"/>
    <property type="evidence" value="ECO:0007669"/>
    <property type="project" value="TreeGrafter"/>
</dbReference>
<dbReference type="GO" id="GO:0008017">
    <property type="term" value="F:microtubule binding"/>
    <property type="evidence" value="ECO:0007669"/>
    <property type="project" value="InterPro"/>
</dbReference>
<dbReference type="Proteomes" id="UP000037069">
    <property type="component" value="Unassembled WGS sequence"/>
</dbReference>
<dbReference type="GO" id="GO:0045202">
    <property type="term" value="C:synapse"/>
    <property type="evidence" value="ECO:0007669"/>
    <property type="project" value="TreeGrafter"/>
</dbReference>
<dbReference type="OrthoDB" id="5371837at2759"/>
<evidence type="ECO:0000256" key="1">
    <source>
        <dbReference type="SAM" id="MobiDB-lite"/>
    </source>
</evidence>
<reference evidence="3 4" key="1">
    <citation type="journal article" date="2015" name="Nat. Commun.">
        <title>Lucilia cuprina genome unlocks parasitic fly biology to underpin future interventions.</title>
        <authorList>
            <person name="Anstead C.A."/>
            <person name="Korhonen P.K."/>
            <person name="Young N.D."/>
            <person name="Hall R.S."/>
            <person name="Jex A.R."/>
            <person name="Murali S.C."/>
            <person name="Hughes D.S."/>
            <person name="Lee S.F."/>
            <person name="Perry T."/>
            <person name="Stroehlein A.J."/>
            <person name="Ansell B.R."/>
            <person name="Breugelmans B."/>
            <person name="Hofmann A."/>
            <person name="Qu J."/>
            <person name="Dugan S."/>
            <person name="Lee S.L."/>
            <person name="Chao H."/>
            <person name="Dinh H."/>
            <person name="Han Y."/>
            <person name="Doddapaneni H.V."/>
            <person name="Worley K.C."/>
            <person name="Muzny D.M."/>
            <person name="Ioannidis P."/>
            <person name="Waterhouse R.M."/>
            <person name="Zdobnov E.M."/>
            <person name="James P.J."/>
            <person name="Bagnall N.H."/>
            <person name="Kotze A.C."/>
            <person name="Gibbs R.A."/>
            <person name="Richards S."/>
            <person name="Batterham P."/>
            <person name="Gasser R.B."/>
        </authorList>
    </citation>
    <scope>NUCLEOTIDE SEQUENCE [LARGE SCALE GENOMIC DNA]</scope>
    <source>
        <strain evidence="3 4">LS</strain>
        <tissue evidence="3">Full body</tissue>
    </source>
</reference>
<dbReference type="GO" id="GO:0005829">
    <property type="term" value="C:cytosol"/>
    <property type="evidence" value="ECO:0007669"/>
    <property type="project" value="TreeGrafter"/>
</dbReference>
<feature type="domain" description="Microtubule-associated protein 1B/S N-terminal" evidence="2">
    <location>
        <begin position="147"/>
        <end position="204"/>
    </location>
</feature>
<dbReference type="GO" id="GO:0043025">
    <property type="term" value="C:neuronal cell body"/>
    <property type="evidence" value="ECO:0007669"/>
    <property type="project" value="TreeGrafter"/>
</dbReference>
<gene>
    <name evidence="3" type="ORF">FF38_08116</name>
</gene>
<sequence length="218" mass="21421">MSDLEKMNGANGGTLNGLMGDETPIMANGSLAATGNGVAAQGSTANGAAAASTAAGDNGAAAATTNGGGTGVGDTGTAASLKAVESAVSCSSMAGDDAGTDVGASSIPPSEAGGRPPLDTACSDGGGPSSLVGGMVGPPSPLTGCYLLIILGEPHSEEHKDNILQHLLKGFLSWDVADCHVDLEEELNTITQHAPEGEEARHGKSNGKKQQKNNNNNL</sequence>
<protein>
    <submittedName>
        <fullName evidence="3">Microtubule-associated protein futsch</fullName>
    </submittedName>
</protein>
<accession>A0A0L0CKJ3</accession>
<feature type="region of interest" description="Disordered" evidence="1">
    <location>
        <begin position="192"/>
        <end position="218"/>
    </location>
</feature>
<proteinExistence type="predicted"/>
<dbReference type="InterPro" id="IPR026074">
    <property type="entry name" value="MAP1"/>
</dbReference>
<dbReference type="PANTHER" id="PTHR13843">
    <property type="entry name" value="MICROTUBULE-ASSOCIATED PROTEIN"/>
    <property type="match status" value="1"/>
</dbReference>
<dbReference type="GO" id="GO:0007409">
    <property type="term" value="P:axonogenesis"/>
    <property type="evidence" value="ECO:0007669"/>
    <property type="project" value="TreeGrafter"/>
</dbReference>
<dbReference type="GO" id="GO:0000226">
    <property type="term" value="P:microtubule cytoskeleton organization"/>
    <property type="evidence" value="ECO:0007669"/>
    <property type="project" value="InterPro"/>
</dbReference>
<dbReference type="Pfam" id="PF23415">
    <property type="entry name" value="MAPB1_N"/>
    <property type="match status" value="1"/>
</dbReference>
<dbReference type="GO" id="GO:0005875">
    <property type="term" value="C:microtubule associated complex"/>
    <property type="evidence" value="ECO:0007669"/>
    <property type="project" value="TreeGrafter"/>
</dbReference>
<feature type="region of interest" description="Disordered" evidence="1">
    <location>
        <begin position="99"/>
        <end position="135"/>
    </location>
</feature>
<comment type="caution">
    <text evidence="3">The sequence shown here is derived from an EMBL/GenBank/DDBJ whole genome shotgun (WGS) entry which is preliminary data.</text>
</comment>
<dbReference type="EMBL" id="JRES01000262">
    <property type="protein sequence ID" value="KNC32873.1"/>
    <property type="molecule type" value="Genomic_DNA"/>
</dbReference>
<dbReference type="GO" id="GO:0030425">
    <property type="term" value="C:dendrite"/>
    <property type="evidence" value="ECO:0007669"/>
    <property type="project" value="TreeGrafter"/>
</dbReference>
<dbReference type="AlphaFoldDB" id="A0A0L0CKJ3"/>
<dbReference type="InterPro" id="IPR056617">
    <property type="entry name" value="MAP1B/S_N"/>
</dbReference>